<dbReference type="SUPFAM" id="SSF52540">
    <property type="entry name" value="P-loop containing nucleoside triphosphate hydrolases"/>
    <property type="match status" value="1"/>
</dbReference>
<dbReference type="PROSITE" id="PS51192">
    <property type="entry name" value="HELICASE_ATP_BIND_1"/>
    <property type="match status" value="1"/>
</dbReference>
<evidence type="ECO:0000256" key="3">
    <source>
        <dbReference type="ARBA" id="ARBA00022741"/>
    </source>
</evidence>
<dbReference type="CDD" id="cd04488">
    <property type="entry name" value="RecG_wedge_OBF"/>
    <property type="match status" value="1"/>
</dbReference>
<dbReference type="STRING" id="394.NGR_c14680"/>
<evidence type="ECO:0000259" key="16">
    <source>
        <dbReference type="PROSITE" id="PS51192"/>
    </source>
</evidence>
<dbReference type="Pfam" id="PF00271">
    <property type="entry name" value="Helicase_C"/>
    <property type="match status" value="1"/>
</dbReference>
<dbReference type="Proteomes" id="UP000001054">
    <property type="component" value="Chromosome"/>
</dbReference>
<dbReference type="NCBIfam" id="TIGR00643">
    <property type="entry name" value="recG"/>
    <property type="match status" value="1"/>
</dbReference>
<evidence type="ECO:0000256" key="12">
    <source>
        <dbReference type="ARBA" id="ARBA00034617"/>
    </source>
</evidence>
<keyword evidence="6 15" id="KW-0347">Helicase</keyword>
<keyword evidence="19" id="KW-1185">Reference proteome</keyword>
<dbReference type="Pfam" id="PF17191">
    <property type="entry name" value="RecG_wedge"/>
    <property type="match status" value="1"/>
</dbReference>
<dbReference type="CDD" id="cd17992">
    <property type="entry name" value="DEXHc_RecG"/>
    <property type="match status" value="1"/>
</dbReference>
<dbReference type="Gene3D" id="3.40.50.300">
    <property type="entry name" value="P-loop containing nucleotide triphosphate hydrolases"/>
    <property type="match status" value="2"/>
</dbReference>
<dbReference type="InterPro" id="IPR033454">
    <property type="entry name" value="RecG_wedge"/>
</dbReference>
<keyword evidence="4 15" id="KW-0227">DNA damage</keyword>
<organism evidence="18 19">
    <name type="scientific">Sinorhizobium fredii (strain NBRC 101917 / NGR234)</name>
    <dbReference type="NCBI Taxonomy" id="394"/>
    <lineage>
        <taxon>Bacteria</taxon>
        <taxon>Pseudomonadati</taxon>
        <taxon>Pseudomonadota</taxon>
        <taxon>Alphaproteobacteria</taxon>
        <taxon>Hyphomicrobiales</taxon>
        <taxon>Rhizobiaceae</taxon>
        <taxon>Sinorhizobium/Ensifer group</taxon>
        <taxon>Sinorhizobium</taxon>
    </lineage>
</organism>
<reference evidence="18 19" key="1">
    <citation type="journal article" date="2009" name="Appl. Environ. Microbiol.">
        <title>Rhizobium sp. strain NGR234 possesses a remarkable number of secretion systems.</title>
        <authorList>
            <person name="Schmeisser C."/>
            <person name="Liesegang H."/>
            <person name="Krysciak D."/>
            <person name="Bakkou N."/>
            <person name="Le Quere A."/>
            <person name="Wollherr A."/>
            <person name="Heinemeyer I."/>
            <person name="Morgenstern B."/>
            <person name="Pommerening-Roeser A."/>
            <person name="Flores M."/>
            <person name="Palacios R."/>
            <person name="Brenner S."/>
            <person name="Gottschalk G."/>
            <person name="Schmitz R.A."/>
            <person name="Broughton W.J."/>
            <person name="Perret X."/>
            <person name="Strittmatter A.W."/>
            <person name="Streit W.R."/>
        </authorList>
    </citation>
    <scope>NUCLEOTIDE SEQUENCE [LARGE SCALE GENOMIC DNA]</scope>
    <source>
        <strain evidence="19">NBRC 101917 / NGR234</strain>
    </source>
</reference>
<dbReference type="InterPro" id="IPR027417">
    <property type="entry name" value="P-loop_NTPase"/>
</dbReference>
<dbReference type="Gene3D" id="2.40.50.140">
    <property type="entry name" value="Nucleic acid-binding proteins"/>
    <property type="match status" value="1"/>
</dbReference>
<keyword evidence="9 15" id="KW-0233">DNA recombination</keyword>
<dbReference type="Pfam" id="PF19833">
    <property type="entry name" value="RecG_dom3_C"/>
    <property type="match status" value="1"/>
</dbReference>
<evidence type="ECO:0000256" key="10">
    <source>
        <dbReference type="ARBA" id="ARBA00023204"/>
    </source>
</evidence>
<dbReference type="GO" id="GO:0006310">
    <property type="term" value="P:DNA recombination"/>
    <property type="evidence" value="ECO:0007669"/>
    <property type="project" value="UniProtKB-UniRule"/>
</dbReference>
<dbReference type="InterPro" id="IPR011545">
    <property type="entry name" value="DEAD/DEAH_box_helicase_dom"/>
</dbReference>
<dbReference type="PANTHER" id="PTHR47964">
    <property type="entry name" value="ATP-DEPENDENT DNA HELICASE HOMOLOG RECG, CHLOROPLASTIC"/>
    <property type="match status" value="1"/>
</dbReference>
<dbReference type="EMBL" id="CP001389">
    <property type="protein sequence ID" value="ACP25240.1"/>
    <property type="molecule type" value="Genomic_DNA"/>
</dbReference>
<evidence type="ECO:0000256" key="11">
    <source>
        <dbReference type="ARBA" id="ARBA00023235"/>
    </source>
</evidence>
<dbReference type="SMART" id="SM00490">
    <property type="entry name" value="HELICc"/>
    <property type="match status" value="1"/>
</dbReference>
<evidence type="ECO:0000256" key="15">
    <source>
        <dbReference type="RuleBase" id="RU363016"/>
    </source>
</evidence>
<evidence type="ECO:0000256" key="14">
    <source>
        <dbReference type="ARBA" id="ARBA00048988"/>
    </source>
</evidence>
<evidence type="ECO:0000256" key="7">
    <source>
        <dbReference type="ARBA" id="ARBA00022840"/>
    </source>
</evidence>
<evidence type="ECO:0000256" key="4">
    <source>
        <dbReference type="ARBA" id="ARBA00022763"/>
    </source>
</evidence>
<keyword evidence="8" id="KW-0238">DNA-binding</keyword>
<feature type="domain" description="Helicase C-terminal" evidence="17">
    <location>
        <begin position="534"/>
        <end position="690"/>
    </location>
</feature>
<dbReference type="InterPro" id="IPR014001">
    <property type="entry name" value="Helicase_ATP-bd"/>
</dbReference>
<dbReference type="InterPro" id="IPR047112">
    <property type="entry name" value="RecG/Mfd"/>
</dbReference>
<dbReference type="PROSITE" id="PS51194">
    <property type="entry name" value="HELICASE_CTER"/>
    <property type="match status" value="1"/>
</dbReference>
<evidence type="ECO:0000256" key="9">
    <source>
        <dbReference type="ARBA" id="ARBA00023172"/>
    </source>
</evidence>
<dbReference type="EC" id="5.6.2.4" evidence="13 15"/>
<keyword evidence="11" id="KW-0413">Isomerase</keyword>
<dbReference type="OrthoDB" id="9804325at2"/>
<dbReference type="SMART" id="SM00487">
    <property type="entry name" value="DEXDc"/>
    <property type="match status" value="1"/>
</dbReference>
<dbReference type="InterPro" id="IPR045562">
    <property type="entry name" value="RecG_dom3_C"/>
</dbReference>
<dbReference type="InterPro" id="IPR001650">
    <property type="entry name" value="Helicase_C-like"/>
</dbReference>
<evidence type="ECO:0000259" key="17">
    <source>
        <dbReference type="PROSITE" id="PS51194"/>
    </source>
</evidence>
<feature type="domain" description="Helicase ATP-binding" evidence="16">
    <location>
        <begin position="351"/>
        <end position="512"/>
    </location>
</feature>
<dbReference type="eggNOG" id="COG1200">
    <property type="taxonomic scope" value="Bacteria"/>
</dbReference>
<dbReference type="SUPFAM" id="SSF50249">
    <property type="entry name" value="Nucleic acid-binding proteins"/>
    <property type="match status" value="1"/>
</dbReference>
<sequence>MPGAEEYPAPARIKIGARARNAGHGTSFLPPAAMADRVLGLYKRWKAACQPCQCRISCRNFMTMRPALLDPLFAPLDSLPGIGPRTGELYARLLGRESIDDCRVIDLVFHAPHSLIDRRQQPGIANAPQGSIVTITGRVDRHQPSPRGRPNVPYRVFLHDDTGELALTFFRVKGNWLEKALPIDETVIVSGKVDWFNGRASMVHPDYMVRAAEAESLPLVEPVYGLTAGLTLRPLRKSIEAAVARVPDLPEWLDQTLQRQQGFASARECFHRLHEPRDETDIAPQAPARRRLAYDEFLAGQLSLSLVRQRLRKVAGTPVHATGKLSGPVIAALPFSLTASQSAAVGDILADMSGTERMLRLLQGDVGSGKTAIALMSMLAAIESGGQAVLMAPTEILARQHHATLQKMAAPAGVTIDVLTGRTKGKERDAILERIASGETQMVIGTHALFQDAVNYRQLVLAVVDEQHRFGVHQRLRLTAKGISPHMLVMTATPIPRTLVLAAFGDMDVSKLTEKPAGRKPIQTVTVPTERTDEIVDRLDAALSQGKKAYWICPLVEESEETDTMSADERYQRLVQRFGQDVGLVHGRMPGPEKDAVMLAFKNGEIRVLVATTVVEVGVDVPDATIMVIEHAERFGLAQLHQLRGRVGRGDEASTCILLYKGPLSEAGRARLSILRETEDGFVIAEEDLKLRGEGELLGTRQSGTPGFRIASLEAHADLLEIARKDAAYLIERDPDLTTERGQALRTLLYLHRRDEAIRFLRAG</sequence>
<dbReference type="HOGENOM" id="CLU_005122_7_1_5"/>
<comment type="similarity">
    <text evidence="1 15">Belongs to the helicase family. RecG subfamily.</text>
</comment>
<dbReference type="PATRIC" id="fig|394.7.peg.4280"/>
<evidence type="ECO:0000256" key="6">
    <source>
        <dbReference type="ARBA" id="ARBA00022806"/>
    </source>
</evidence>
<protein>
    <recommendedName>
        <fullName evidence="2 15">ATP-dependent DNA helicase RecG</fullName>
        <ecNumber evidence="13 15">5.6.2.4</ecNumber>
    </recommendedName>
</protein>
<dbReference type="NCBIfam" id="NF008164">
    <property type="entry name" value="PRK10917.1-2"/>
    <property type="match status" value="1"/>
</dbReference>
<dbReference type="Pfam" id="PF00270">
    <property type="entry name" value="DEAD"/>
    <property type="match status" value="1"/>
</dbReference>
<dbReference type="AlphaFoldDB" id="C3MCG1"/>
<gene>
    <name evidence="18" type="primary">recG</name>
    <name evidence="18" type="ordered locus">NGR_c14680</name>
</gene>
<dbReference type="GO" id="GO:0043138">
    <property type="term" value="F:3'-5' DNA helicase activity"/>
    <property type="evidence" value="ECO:0007669"/>
    <property type="project" value="UniProtKB-EC"/>
</dbReference>
<dbReference type="PANTHER" id="PTHR47964:SF1">
    <property type="entry name" value="ATP-DEPENDENT DNA HELICASE HOMOLOG RECG, CHLOROPLASTIC"/>
    <property type="match status" value="1"/>
</dbReference>
<evidence type="ECO:0000256" key="2">
    <source>
        <dbReference type="ARBA" id="ARBA00017846"/>
    </source>
</evidence>
<evidence type="ECO:0000313" key="18">
    <source>
        <dbReference type="EMBL" id="ACP25240.1"/>
    </source>
</evidence>
<dbReference type="InterPro" id="IPR012340">
    <property type="entry name" value="NA-bd_OB-fold"/>
</dbReference>
<keyword evidence="7 15" id="KW-0067">ATP-binding</keyword>
<evidence type="ECO:0000256" key="1">
    <source>
        <dbReference type="ARBA" id="ARBA00007504"/>
    </source>
</evidence>
<dbReference type="InterPro" id="IPR004609">
    <property type="entry name" value="ATP-dep_DNA_helicase_RecG"/>
</dbReference>
<dbReference type="NCBIfam" id="NF008165">
    <property type="entry name" value="PRK10917.1-3"/>
    <property type="match status" value="1"/>
</dbReference>
<evidence type="ECO:0000256" key="13">
    <source>
        <dbReference type="ARBA" id="ARBA00034808"/>
    </source>
</evidence>
<dbReference type="GO" id="GO:0016887">
    <property type="term" value="F:ATP hydrolysis activity"/>
    <property type="evidence" value="ECO:0007669"/>
    <property type="project" value="RHEA"/>
</dbReference>
<proteinExistence type="inferred from homology"/>
<keyword evidence="3 15" id="KW-0547">Nucleotide-binding</keyword>
<dbReference type="NCBIfam" id="NF008168">
    <property type="entry name" value="PRK10917.2-2"/>
    <property type="match status" value="1"/>
</dbReference>
<evidence type="ECO:0000256" key="5">
    <source>
        <dbReference type="ARBA" id="ARBA00022801"/>
    </source>
</evidence>
<comment type="catalytic activity">
    <reaction evidence="12 15">
        <text>Couples ATP hydrolysis with the unwinding of duplex DNA by translocating in the 3'-5' direction.</text>
        <dbReference type="EC" id="5.6.2.4"/>
    </reaction>
</comment>
<keyword evidence="5 15" id="KW-0378">Hydrolase</keyword>
<comment type="function">
    <text evidence="15">Plays a critical role in recombination and DNA repair. Helps process Holliday junction intermediates to mature products by catalyzing branch migration. Has replication fork regression activity, unwinds stalled or blocked replication forks to make a HJ that can be resolved. Has a DNA unwinding activity characteristic of a DNA helicase with 3'-5' polarity.</text>
</comment>
<comment type="catalytic activity">
    <reaction evidence="14 15">
        <text>ATP + H2O = ADP + phosphate + H(+)</text>
        <dbReference type="Rhea" id="RHEA:13065"/>
        <dbReference type="ChEBI" id="CHEBI:15377"/>
        <dbReference type="ChEBI" id="CHEBI:15378"/>
        <dbReference type="ChEBI" id="CHEBI:30616"/>
        <dbReference type="ChEBI" id="CHEBI:43474"/>
        <dbReference type="ChEBI" id="CHEBI:456216"/>
        <dbReference type="EC" id="5.6.2.4"/>
    </reaction>
</comment>
<dbReference type="GO" id="GO:0005524">
    <property type="term" value="F:ATP binding"/>
    <property type="evidence" value="ECO:0007669"/>
    <property type="project" value="UniProtKB-KW"/>
</dbReference>
<dbReference type="GO" id="GO:0006281">
    <property type="term" value="P:DNA repair"/>
    <property type="evidence" value="ECO:0007669"/>
    <property type="project" value="UniProtKB-UniRule"/>
</dbReference>
<dbReference type="KEGG" id="rhi:NGR_c14680"/>
<accession>C3MCG1</accession>
<evidence type="ECO:0000256" key="8">
    <source>
        <dbReference type="ARBA" id="ARBA00023125"/>
    </source>
</evidence>
<dbReference type="GO" id="GO:0003677">
    <property type="term" value="F:DNA binding"/>
    <property type="evidence" value="ECO:0007669"/>
    <property type="project" value="UniProtKB-KW"/>
</dbReference>
<name>C3MCG1_SINFN</name>
<keyword evidence="10 15" id="KW-0234">DNA repair</keyword>
<evidence type="ECO:0000313" key="19">
    <source>
        <dbReference type="Proteomes" id="UP000001054"/>
    </source>
</evidence>